<keyword evidence="4 5" id="KW-0862">Zinc</keyword>
<keyword evidence="9" id="KW-1185">Reference proteome</keyword>
<gene>
    <name evidence="8" type="ORF">STCU_02480</name>
</gene>
<evidence type="ECO:0000256" key="2">
    <source>
        <dbReference type="ARBA" id="ARBA00022737"/>
    </source>
</evidence>
<keyword evidence="2" id="KW-0677">Repeat</keyword>
<dbReference type="Gene3D" id="2.10.230.10">
    <property type="entry name" value="Heat shock protein DnaJ, cysteine-rich domain"/>
    <property type="match status" value="1"/>
</dbReference>
<dbReference type="FunFam" id="2.60.260.20:FF:000003">
    <property type="entry name" value="DnaJ subfamily A member 2"/>
    <property type="match status" value="1"/>
</dbReference>
<dbReference type="Pfam" id="PF01556">
    <property type="entry name" value="DnaJ_C"/>
    <property type="match status" value="1"/>
</dbReference>
<evidence type="ECO:0000313" key="8">
    <source>
        <dbReference type="EMBL" id="EPY33116.1"/>
    </source>
</evidence>
<dbReference type="Gene3D" id="2.60.260.20">
    <property type="entry name" value="Urease metallochaperone UreE, N-terminal domain"/>
    <property type="match status" value="2"/>
</dbReference>
<dbReference type="Proteomes" id="UP000015354">
    <property type="component" value="Unassembled WGS sequence"/>
</dbReference>
<dbReference type="SUPFAM" id="SSF57938">
    <property type="entry name" value="DnaJ/Hsp40 cysteine-rich domain"/>
    <property type="match status" value="1"/>
</dbReference>
<evidence type="ECO:0000256" key="5">
    <source>
        <dbReference type="PROSITE-ProRule" id="PRU00546"/>
    </source>
</evidence>
<protein>
    <submittedName>
        <fullName evidence="8">DnaJ like protein subfamily A member 2</fullName>
    </submittedName>
</protein>
<evidence type="ECO:0000256" key="6">
    <source>
        <dbReference type="SAM" id="MobiDB-lite"/>
    </source>
</evidence>
<dbReference type="GO" id="GO:0051082">
    <property type="term" value="F:unfolded protein binding"/>
    <property type="evidence" value="ECO:0007669"/>
    <property type="project" value="InterPro"/>
</dbReference>
<name>S9W1A5_9TRYP</name>
<dbReference type="PANTHER" id="PTHR43888">
    <property type="entry name" value="DNAJ-LIKE-2, ISOFORM A-RELATED"/>
    <property type="match status" value="1"/>
</dbReference>
<feature type="domain" description="CR-type" evidence="7">
    <location>
        <begin position="44"/>
        <end position="133"/>
    </location>
</feature>
<sequence length="320" mass="34614">MHSADINDVFSAFFGGGAGPRQQAKGSFDSVFSVDLSLEDLYCGKTFPYAYTRSCPCVACGGSGIKGKRKKVAATSSRCPGCRGSGIRILVQQMGMMYQQFQTTCDMCHGTGECIAEKDKCPDCSGNKVVEKQTTAEVNVEKGLSNGSKIRLAGQGDMRGNKAFDLVLVVNEEKHARFTRQGPNLLLSVDLTIEEALCGFQTQFEHLDHRQLVLRRPRGEVTRPGEIMCVRGEGMPVVGSPSAFGDLLVAFHVQFPVSLSVHQCEDIAKSLPGPNTSHSTVSEYPCYVSKQELSVVKEEIQKSEEAEEEDGAPNVGCAAQ</sequence>
<keyword evidence="3 5" id="KW-0863">Zinc-finger</keyword>
<dbReference type="InterPro" id="IPR044713">
    <property type="entry name" value="DNJA1/2-like"/>
</dbReference>
<dbReference type="InterPro" id="IPR002939">
    <property type="entry name" value="DnaJ_C"/>
</dbReference>
<comment type="caution">
    <text evidence="8">The sequence shown here is derived from an EMBL/GenBank/DDBJ whole genome shotgun (WGS) entry which is preliminary data.</text>
</comment>
<keyword evidence="1 5" id="KW-0479">Metal-binding</keyword>
<evidence type="ECO:0000313" key="9">
    <source>
        <dbReference type="Proteomes" id="UP000015354"/>
    </source>
</evidence>
<dbReference type="InterPro" id="IPR008971">
    <property type="entry name" value="HSP40/DnaJ_pept-bd"/>
</dbReference>
<dbReference type="EMBL" id="ATMH01002480">
    <property type="protein sequence ID" value="EPY33116.1"/>
    <property type="molecule type" value="Genomic_DNA"/>
</dbReference>
<dbReference type="GO" id="GO:0006457">
    <property type="term" value="P:protein folding"/>
    <property type="evidence" value="ECO:0007669"/>
    <property type="project" value="InterPro"/>
</dbReference>
<evidence type="ECO:0000256" key="1">
    <source>
        <dbReference type="ARBA" id="ARBA00022723"/>
    </source>
</evidence>
<reference evidence="8 9" key="1">
    <citation type="journal article" date="2013" name="PLoS ONE">
        <title>Predicting the Proteins of Angomonas deanei, Strigomonas culicis and Their Respective Endosymbionts Reveals New Aspects of the Trypanosomatidae Family.</title>
        <authorList>
            <person name="Motta M.C."/>
            <person name="Martins A.C."/>
            <person name="de Souza S.S."/>
            <person name="Catta-Preta C.M."/>
            <person name="Silva R."/>
            <person name="Klein C.C."/>
            <person name="de Almeida L.G."/>
            <person name="de Lima Cunha O."/>
            <person name="Ciapina L.P."/>
            <person name="Brocchi M."/>
            <person name="Colabardini A.C."/>
            <person name="de Araujo Lima B."/>
            <person name="Machado C.R."/>
            <person name="de Almeida Soares C.M."/>
            <person name="Probst C.M."/>
            <person name="de Menezes C.B."/>
            <person name="Thompson C.E."/>
            <person name="Bartholomeu D.C."/>
            <person name="Gradia D.F."/>
            <person name="Pavoni D.P."/>
            <person name="Grisard E.C."/>
            <person name="Fantinatti-Garboggini F."/>
            <person name="Marchini F.K."/>
            <person name="Rodrigues-Luiz G.F."/>
            <person name="Wagner G."/>
            <person name="Goldman G.H."/>
            <person name="Fietto J.L."/>
            <person name="Elias M.C."/>
            <person name="Goldman M.H."/>
            <person name="Sagot M.F."/>
            <person name="Pereira M."/>
            <person name="Stoco P.H."/>
            <person name="de Mendonca-Neto R.P."/>
            <person name="Teixeira S.M."/>
            <person name="Maciel T.E."/>
            <person name="de Oliveira Mendes T.A."/>
            <person name="Urmenyi T.P."/>
            <person name="de Souza W."/>
            <person name="Schenkman S."/>
            <person name="de Vasconcelos A.T."/>
        </authorList>
    </citation>
    <scope>NUCLEOTIDE SEQUENCE [LARGE SCALE GENOMIC DNA]</scope>
</reference>
<feature type="zinc finger region" description="CR-type" evidence="5">
    <location>
        <begin position="44"/>
        <end position="133"/>
    </location>
</feature>
<dbReference type="SUPFAM" id="SSF49493">
    <property type="entry name" value="HSP40/DnaJ peptide-binding domain"/>
    <property type="match status" value="2"/>
</dbReference>
<dbReference type="Pfam" id="PF00684">
    <property type="entry name" value="DnaJ_CXXCXGXG"/>
    <property type="match status" value="1"/>
</dbReference>
<accession>S9W1A5</accession>
<dbReference type="InterPro" id="IPR036410">
    <property type="entry name" value="HSP_DnaJ_Cys-rich_dom_sf"/>
</dbReference>
<dbReference type="CDD" id="cd10747">
    <property type="entry name" value="DnaJ_C"/>
    <property type="match status" value="1"/>
</dbReference>
<dbReference type="CDD" id="cd10719">
    <property type="entry name" value="DnaJ_zf"/>
    <property type="match status" value="1"/>
</dbReference>
<evidence type="ECO:0000256" key="3">
    <source>
        <dbReference type="ARBA" id="ARBA00022771"/>
    </source>
</evidence>
<evidence type="ECO:0000256" key="4">
    <source>
        <dbReference type="ARBA" id="ARBA00022833"/>
    </source>
</evidence>
<dbReference type="AlphaFoldDB" id="S9W1A5"/>
<dbReference type="GO" id="GO:0008270">
    <property type="term" value="F:zinc ion binding"/>
    <property type="evidence" value="ECO:0007669"/>
    <property type="project" value="UniProtKB-KW"/>
</dbReference>
<organism evidence="8 9">
    <name type="scientific">Strigomonas culicis</name>
    <dbReference type="NCBI Taxonomy" id="28005"/>
    <lineage>
        <taxon>Eukaryota</taxon>
        <taxon>Discoba</taxon>
        <taxon>Euglenozoa</taxon>
        <taxon>Kinetoplastea</taxon>
        <taxon>Metakinetoplastina</taxon>
        <taxon>Trypanosomatida</taxon>
        <taxon>Trypanosomatidae</taxon>
        <taxon>Strigomonadinae</taxon>
        <taxon>Strigomonas</taxon>
    </lineage>
</organism>
<evidence type="ECO:0000259" key="7">
    <source>
        <dbReference type="PROSITE" id="PS51188"/>
    </source>
</evidence>
<dbReference type="OrthoDB" id="550424at2759"/>
<dbReference type="FunFam" id="2.10.230.10:FF:000001">
    <property type="entry name" value="DnaJ subfamily A member 2"/>
    <property type="match status" value="1"/>
</dbReference>
<dbReference type="PROSITE" id="PS51188">
    <property type="entry name" value="ZF_CR"/>
    <property type="match status" value="1"/>
</dbReference>
<proteinExistence type="predicted"/>
<feature type="region of interest" description="Disordered" evidence="6">
    <location>
        <begin position="298"/>
        <end position="320"/>
    </location>
</feature>
<dbReference type="InterPro" id="IPR001305">
    <property type="entry name" value="HSP_DnaJ_Cys-rich_dom"/>
</dbReference>
<dbReference type="GO" id="GO:0030544">
    <property type="term" value="F:Hsp70 protein binding"/>
    <property type="evidence" value="ECO:0007669"/>
    <property type="project" value="InterPro"/>
</dbReference>